<evidence type="ECO:0000313" key="1">
    <source>
        <dbReference type="EnsemblPlants" id="cds.evm.model.ctgX1.27"/>
    </source>
</evidence>
<protein>
    <submittedName>
        <fullName evidence="1">Uncharacterized protein</fullName>
    </submittedName>
</protein>
<name>A0A803QRD3_CANSA</name>
<proteinExistence type="predicted"/>
<dbReference type="EnsemblPlants" id="evm.model.ctgX1.27">
    <property type="protein sequence ID" value="cds.evm.model.ctgX1.27"/>
    <property type="gene ID" value="evm.TU.ctgX1.27"/>
</dbReference>
<sequence>VSVGSVLAGFGSVVGPKSTPTTAFIKVLGRNSDPDSAQPVAVFLSCRIRARSEGLVLKCGVGPSQSPNLDSDYSAFSPDYQNQSRSRSTLHVSRSAVPDSVPVPFTEFGLEIEAE</sequence>
<organism evidence="1 2">
    <name type="scientific">Cannabis sativa</name>
    <name type="common">Hemp</name>
    <name type="synonym">Marijuana</name>
    <dbReference type="NCBI Taxonomy" id="3483"/>
    <lineage>
        <taxon>Eukaryota</taxon>
        <taxon>Viridiplantae</taxon>
        <taxon>Streptophyta</taxon>
        <taxon>Embryophyta</taxon>
        <taxon>Tracheophyta</taxon>
        <taxon>Spermatophyta</taxon>
        <taxon>Magnoliopsida</taxon>
        <taxon>eudicotyledons</taxon>
        <taxon>Gunneridae</taxon>
        <taxon>Pentapetalae</taxon>
        <taxon>rosids</taxon>
        <taxon>fabids</taxon>
        <taxon>Rosales</taxon>
        <taxon>Cannabaceae</taxon>
        <taxon>Cannabis</taxon>
    </lineage>
</organism>
<dbReference type="AlphaFoldDB" id="A0A803QRD3"/>
<accession>A0A803QRD3</accession>
<keyword evidence="2" id="KW-1185">Reference proteome</keyword>
<reference evidence="1" key="1">
    <citation type="submission" date="2021-03" db="UniProtKB">
        <authorList>
            <consortium name="EnsemblPlants"/>
        </authorList>
    </citation>
    <scope>IDENTIFICATION</scope>
</reference>
<evidence type="ECO:0000313" key="2">
    <source>
        <dbReference type="Proteomes" id="UP000596661"/>
    </source>
</evidence>
<dbReference type="Proteomes" id="UP000596661">
    <property type="component" value="Unassembled WGS sequence"/>
</dbReference>
<dbReference type="Gramene" id="evm.model.ctgX1.27">
    <property type="protein sequence ID" value="cds.evm.model.ctgX1.27"/>
    <property type="gene ID" value="evm.TU.ctgX1.27"/>
</dbReference>